<name>A0AAN8WUE1_HALRR</name>
<reference evidence="1 2" key="1">
    <citation type="submission" date="2023-11" db="EMBL/GenBank/DDBJ databases">
        <title>Halocaridina rubra genome assembly.</title>
        <authorList>
            <person name="Smith C."/>
        </authorList>
    </citation>
    <scope>NUCLEOTIDE SEQUENCE [LARGE SCALE GENOMIC DNA]</scope>
    <source>
        <strain evidence="1">EP-1</strain>
        <tissue evidence="1">Whole</tissue>
    </source>
</reference>
<evidence type="ECO:0000313" key="1">
    <source>
        <dbReference type="EMBL" id="KAK7068923.1"/>
    </source>
</evidence>
<sequence>GSSSTPLHVEQQHLFEDLRLQKVEKYPSRRSHKRKPHEALRSTVQYLFKPICLQSLWKRRLSYGAAEERITIYYEMRWRWWRRYDGITFGFH</sequence>
<dbReference type="AlphaFoldDB" id="A0AAN8WUE1"/>
<gene>
    <name evidence="1" type="ORF">SK128_000900</name>
</gene>
<dbReference type="Proteomes" id="UP001381693">
    <property type="component" value="Unassembled WGS sequence"/>
</dbReference>
<feature type="non-terminal residue" evidence="1">
    <location>
        <position position="1"/>
    </location>
</feature>
<accession>A0AAN8WUE1</accession>
<organism evidence="1 2">
    <name type="scientific">Halocaridina rubra</name>
    <name type="common">Hawaiian red shrimp</name>
    <dbReference type="NCBI Taxonomy" id="373956"/>
    <lineage>
        <taxon>Eukaryota</taxon>
        <taxon>Metazoa</taxon>
        <taxon>Ecdysozoa</taxon>
        <taxon>Arthropoda</taxon>
        <taxon>Crustacea</taxon>
        <taxon>Multicrustacea</taxon>
        <taxon>Malacostraca</taxon>
        <taxon>Eumalacostraca</taxon>
        <taxon>Eucarida</taxon>
        <taxon>Decapoda</taxon>
        <taxon>Pleocyemata</taxon>
        <taxon>Caridea</taxon>
        <taxon>Atyoidea</taxon>
        <taxon>Atyidae</taxon>
        <taxon>Halocaridina</taxon>
    </lineage>
</organism>
<evidence type="ECO:0000313" key="2">
    <source>
        <dbReference type="Proteomes" id="UP001381693"/>
    </source>
</evidence>
<dbReference type="EMBL" id="JAXCGZ010017082">
    <property type="protein sequence ID" value="KAK7068923.1"/>
    <property type="molecule type" value="Genomic_DNA"/>
</dbReference>
<protein>
    <submittedName>
        <fullName evidence="1">Uncharacterized protein</fullName>
    </submittedName>
</protein>
<comment type="caution">
    <text evidence="1">The sequence shown here is derived from an EMBL/GenBank/DDBJ whole genome shotgun (WGS) entry which is preliminary data.</text>
</comment>
<proteinExistence type="predicted"/>
<keyword evidence="2" id="KW-1185">Reference proteome</keyword>